<dbReference type="AlphaFoldDB" id="A0A8H7RAJ5"/>
<keyword evidence="9" id="KW-0560">Oxidoreductase</keyword>
<sequence length="738" mass="82606">MTNLASDYLILWASQTGNAEWIAKNIHTEAGKKGYKGECFVMDEFAVAPLQKAGIIIMVSSNTGDGDSPDNSLKFWKFLRRNKDKAYFTNTRFTILGLGDSNYSNFNNSGKKLEKKFKDLGAQVFYEKGLADDAEGLENIVDPWIEKLWEVLPTVLKQDGNVSIESSIAHEKELEKEMTELAINPVDVPYSMKNRKKTLPDLVEKYTNLENTLVDNFTMEARRENLPGNVSDYTKLDDTLVNGKNKVFKNGYPLIVSLAGLEAGAKLTGLPRVSVPVAKLSKLEGQKAEDLSGKLPDFVSTPVPVIYAPVTMVSCLTAPDAVKRTLEVELDVGEDNHFDPGDAFGVLAPNDEELVEAVLNRLNVPEKEFHQLYNVEGENLPSHLQKAASTTLIELFRYAVDLTSHPRKALFRMLADHTTDPKEKLALMYVCSKQGTAAFNSIREETPTLLDILETFPSCHPPIDRLLDLLPAHMPRFYSISSSPLKRQGKIRFAFNVVEYITAGKAQRKGVATPWMDKITQLIPSRSTPTNVEITVKEDIKVPMYIRQNANAFVLPQETERPLVLIGPGTGIAPFIGFLEHRQTQRNIRLSMGGIGHQPTQQIRDSFGPIYVYYGFREKSKDFLFEKEINEFKADGTISHLRIAESRATDAPKVYVQDLIKEDSAKLYELIVNKDATIYICGDAKGMAKGVQDALAEMLVEHQKIDLLEANKTLVGWISSKKYLRDLVSLNKFFIVVT</sequence>
<protein>
    <recommendedName>
        <fullName evidence="12">Methionine synthase reductase</fullName>
        <ecNumber evidence="11">1.16.1.8</ecNumber>
    </recommendedName>
</protein>
<keyword evidence="4" id="KW-0285">Flavoprotein</keyword>
<evidence type="ECO:0000256" key="3">
    <source>
        <dbReference type="ARBA" id="ARBA00022605"/>
    </source>
</evidence>
<comment type="caution">
    <text evidence="15">The sequence shown here is derived from an EMBL/GenBank/DDBJ whole genome shotgun (WGS) entry which is preliminary data.</text>
</comment>
<dbReference type="InterPro" id="IPR029039">
    <property type="entry name" value="Flavoprotein-like_sf"/>
</dbReference>
<proteinExistence type="predicted"/>
<reference evidence="15" key="1">
    <citation type="submission" date="2020-12" db="EMBL/GenBank/DDBJ databases">
        <title>Metabolic potential, ecology and presence of endohyphal bacteria is reflected in genomic diversity of Mucoromycotina.</title>
        <authorList>
            <person name="Muszewska A."/>
            <person name="Okrasinska A."/>
            <person name="Steczkiewicz K."/>
            <person name="Drgas O."/>
            <person name="Orlowska M."/>
            <person name="Perlinska-Lenart U."/>
            <person name="Aleksandrzak-Piekarczyk T."/>
            <person name="Szatraj K."/>
            <person name="Zielenkiewicz U."/>
            <person name="Pilsyk S."/>
            <person name="Malc E."/>
            <person name="Mieczkowski P."/>
            <person name="Kruszewska J.S."/>
            <person name="Biernat P."/>
            <person name="Pawlowska J."/>
        </authorList>
    </citation>
    <scope>NUCLEOTIDE SEQUENCE</scope>
    <source>
        <strain evidence="15">CBS 226.32</strain>
    </source>
</reference>
<keyword evidence="5" id="KW-0288">FMN</keyword>
<evidence type="ECO:0000256" key="2">
    <source>
        <dbReference type="ARBA" id="ARBA00001974"/>
    </source>
</evidence>
<dbReference type="Proteomes" id="UP000650833">
    <property type="component" value="Unassembled WGS sequence"/>
</dbReference>
<comment type="cofactor">
    <cofactor evidence="1">
        <name>FMN</name>
        <dbReference type="ChEBI" id="CHEBI:58210"/>
    </cofactor>
</comment>
<dbReference type="OrthoDB" id="1856718at2759"/>
<dbReference type="PROSITE" id="PS51384">
    <property type="entry name" value="FAD_FR"/>
    <property type="match status" value="1"/>
</dbReference>
<dbReference type="InterPro" id="IPR003097">
    <property type="entry name" value="CysJ-like_FAD-binding"/>
</dbReference>
<dbReference type="Pfam" id="PF00258">
    <property type="entry name" value="Flavodoxin_1"/>
    <property type="match status" value="1"/>
</dbReference>
<evidence type="ECO:0000256" key="1">
    <source>
        <dbReference type="ARBA" id="ARBA00001917"/>
    </source>
</evidence>
<evidence type="ECO:0000256" key="12">
    <source>
        <dbReference type="ARBA" id="ARBA00040659"/>
    </source>
</evidence>
<keyword evidence="7" id="KW-0274">FAD</keyword>
<dbReference type="GO" id="GO:0050667">
    <property type="term" value="P:homocysteine metabolic process"/>
    <property type="evidence" value="ECO:0007669"/>
    <property type="project" value="TreeGrafter"/>
</dbReference>
<dbReference type="EMBL" id="JAEPRC010000126">
    <property type="protein sequence ID" value="KAG2207596.1"/>
    <property type="molecule type" value="Genomic_DNA"/>
</dbReference>
<dbReference type="InterPro" id="IPR017938">
    <property type="entry name" value="Riboflavin_synthase-like_b-brl"/>
</dbReference>
<dbReference type="InterPro" id="IPR008254">
    <property type="entry name" value="Flavodoxin/NO_synth"/>
</dbReference>
<dbReference type="SUPFAM" id="SSF52218">
    <property type="entry name" value="Flavoproteins"/>
    <property type="match status" value="1"/>
</dbReference>
<dbReference type="Gene3D" id="2.40.30.10">
    <property type="entry name" value="Translation factors"/>
    <property type="match status" value="1"/>
</dbReference>
<dbReference type="InterPro" id="IPR017927">
    <property type="entry name" value="FAD-bd_FR_type"/>
</dbReference>
<dbReference type="FunFam" id="1.20.990.10:FF:000007">
    <property type="entry name" value="Methionine synthase reductase"/>
    <property type="match status" value="1"/>
</dbReference>
<evidence type="ECO:0000256" key="6">
    <source>
        <dbReference type="ARBA" id="ARBA00022691"/>
    </source>
</evidence>
<keyword evidence="16" id="KW-1185">Reference proteome</keyword>
<dbReference type="EC" id="1.16.1.8" evidence="11"/>
<dbReference type="Gene3D" id="1.20.990.10">
    <property type="entry name" value="NADPH-cytochrome p450 Reductase, Chain A, domain 3"/>
    <property type="match status" value="1"/>
</dbReference>
<evidence type="ECO:0000313" key="15">
    <source>
        <dbReference type="EMBL" id="KAG2207596.1"/>
    </source>
</evidence>
<dbReference type="PANTHER" id="PTHR19384">
    <property type="entry name" value="NITRIC OXIDE SYNTHASE-RELATED"/>
    <property type="match status" value="1"/>
</dbReference>
<dbReference type="InterPro" id="IPR001709">
    <property type="entry name" value="Flavoprot_Pyr_Nucl_cyt_Rdtase"/>
</dbReference>
<dbReference type="GO" id="GO:0009086">
    <property type="term" value="P:methionine biosynthetic process"/>
    <property type="evidence" value="ECO:0007669"/>
    <property type="project" value="UniProtKB-KW"/>
</dbReference>
<evidence type="ECO:0000256" key="4">
    <source>
        <dbReference type="ARBA" id="ARBA00022630"/>
    </source>
</evidence>
<dbReference type="PANTHER" id="PTHR19384:SF84">
    <property type="entry name" value="METHIONINE SYNTHASE REDUCTASE"/>
    <property type="match status" value="1"/>
</dbReference>
<dbReference type="Pfam" id="PF00667">
    <property type="entry name" value="FAD_binding_1"/>
    <property type="match status" value="1"/>
</dbReference>
<keyword evidence="3" id="KW-0028">Amino-acid biosynthesis</keyword>
<dbReference type="GO" id="GO:0010181">
    <property type="term" value="F:FMN binding"/>
    <property type="evidence" value="ECO:0007669"/>
    <property type="project" value="InterPro"/>
</dbReference>
<dbReference type="PROSITE" id="PS50902">
    <property type="entry name" value="FLAVODOXIN_LIKE"/>
    <property type="match status" value="1"/>
</dbReference>
<dbReference type="SUPFAM" id="SSF52343">
    <property type="entry name" value="Ferredoxin reductase-like, C-terminal NADP-linked domain"/>
    <property type="match status" value="1"/>
</dbReference>
<dbReference type="PRINTS" id="PR00371">
    <property type="entry name" value="FPNCR"/>
</dbReference>
<dbReference type="GO" id="GO:0030586">
    <property type="term" value="F:[methionine synthase] reductase (NADPH) activity"/>
    <property type="evidence" value="ECO:0007669"/>
    <property type="project" value="UniProtKB-EC"/>
</dbReference>
<evidence type="ECO:0000256" key="8">
    <source>
        <dbReference type="ARBA" id="ARBA00022857"/>
    </source>
</evidence>
<dbReference type="PRINTS" id="PR00369">
    <property type="entry name" value="FLAVODOXIN"/>
</dbReference>
<keyword evidence="10" id="KW-0486">Methionine biosynthesis</keyword>
<dbReference type="FunFam" id="3.40.50.360:FF:000059">
    <property type="entry name" value="5-methyltetrahydrofolate-homocysteine methyltransferase reductase"/>
    <property type="match status" value="1"/>
</dbReference>
<accession>A0A8H7RAJ5</accession>
<feature type="domain" description="Flavodoxin-like" evidence="13">
    <location>
        <begin position="8"/>
        <end position="149"/>
    </location>
</feature>
<evidence type="ECO:0000259" key="14">
    <source>
        <dbReference type="PROSITE" id="PS51384"/>
    </source>
</evidence>
<evidence type="ECO:0000256" key="9">
    <source>
        <dbReference type="ARBA" id="ARBA00023002"/>
    </source>
</evidence>
<evidence type="ECO:0000256" key="7">
    <source>
        <dbReference type="ARBA" id="ARBA00022827"/>
    </source>
</evidence>
<dbReference type="InterPro" id="IPR001094">
    <property type="entry name" value="Flavdoxin-like"/>
</dbReference>
<dbReference type="InterPro" id="IPR039261">
    <property type="entry name" value="FNR_nucleotide-bd"/>
</dbReference>
<dbReference type="Gene3D" id="3.40.50.80">
    <property type="entry name" value="Nucleotide-binding domain of ferredoxin-NADP reductase (FNR) module"/>
    <property type="match status" value="1"/>
</dbReference>
<dbReference type="SUPFAM" id="SSF63380">
    <property type="entry name" value="Riboflavin synthase domain-like"/>
    <property type="match status" value="1"/>
</dbReference>
<feature type="domain" description="FAD-binding FR-type" evidence="14">
    <location>
        <begin position="303"/>
        <end position="556"/>
    </location>
</feature>
<dbReference type="GO" id="GO:0005829">
    <property type="term" value="C:cytosol"/>
    <property type="evidence" value="ECO:0007669"/>
    <property type="project" value="TreeGrafter"/>
</dbReference>
<keyword evidence="6" id="KW-0949">S-adenosyl-L-methionine</keyword>
<name>A0A8H7RAJ5_9FUNG</name>
<evidence type="ECO:0000256" key="10">
    <source>
        <dbReference type="ARBA" id="ARBA00023167"/>
    </source>
</evidence>
<keyword evidence="8" id="KW-0521">NADP</keyword>
<evidence type="ECO:0000256" key="11">
    <source>
        <dbReference type="ARBA" id="ARBA00039088"/>
    </source>
</evidence>
<gene>
    <name evidence="15" type="ORF">INT46_005569</name>
</gene>
<organism evidence="15 16">
    <name type="scientific">Mucor plumbeus</name>
    <dbReference type="NCBI Taxonomy" id="97098"/>
    <lineage>
        <taxon>Eukaryota</taxon>
        <taxon>Fungi</taxon>
        <taxon>Fungi incertae sedis</taxon>
        <taxon>Mucoromycota</taxon>
        <taxon>Mucoromycotina</taxon>
        <taxon>Mucoromycetes</taxon>
        <taxon>Mucorales</taxon>
        <taxon>Mucorineae</taxon>
        <taxon>Mucoraceae</taxon>
        <taxon>Mucor</taxon>
    </lineage>
</organism>
<dbReference type="InterPro" id="IPR023173">
    <property type="entry name" value="NADPH_Cyt_P450_Rdtase_alpha"/>
</dbReference>
<dbReference type="Gene3D" id="3.40.50.360">
    <property type="match status" value="1"/>
</dbReference>
<evidence type="ECO:0000259" key="13">
    <source>
        <dbReference type="PROSITE" id="PS50902"/>
    </source>
</evidence>
<dbReference type="InterPro" id="IPR001433">
    <property type="entry name" value="OxRdtase_FAD/NAD-bd"/>
</dbReference>
<dbReference type="GO" id="GO:0050660">
    <property type="term" value="F:flavin adenine dinucleotide binding"/>
    <property type="evidence" value="ECO:0007669"/>
    <property type="project" value="TreeGrafter"/>
</dbReference>
<comment type="cofactor">
    <cofactor evidence="2">
        <name>FAD</name>
        <dbReference type="ChEBI" id="CHEBI:57692"/>
    </cofactor>
</comment>
<dbReference type="Pfam" id="PF00175">
    <property type="entry name" value="NAD_binding_1"/>
    <property type="match status" value="1"/>
</dbReference>
<evidence type="ECO:0000313" key="16">
    <source>
        <dbReference type="Proteomes" id="UP000650833"/>
    </source>
</evidence>
<evidence type="ECO:0000256" key="5">
    <source>
        <dbReference type="ARBA" id="ARBA00022643"/>
    </source>
</evidence>